<keyword evidence="1" id="KW-0175">Coiled coil</keyword>
<dbReference type="EMBL" id="KQ085973">
    <property type="protein sequence ID" value="KLO12673.1"/>
    <property type="molecule type" value="Genomic_DNA"/>
</dbReference>
<reference evidence="2 3" key="1">
    <citation type="submission" date="2015-04" db="EMBL/GenBank/DDBJ databases">
        <title>Complete genome sequence of Schizopora paradoxa KUC8140, a cosmopolitan wood degrader in East Asia.</title>
        <authorList>
            <consortium name="DOE Joint Genome Institute"/>
            <person name="Min B."/>
            <person name="Park H."/>
            <person name="Jang Y."/>
            <person name="Kim J.-J."/>
            <person name="Kim K.H."/>
            <person name="Pangilinan J."/>
            <person name="Lipzen A."/>
            <person name="Riley R."/>
            <person name="Grigoriev I.V."/>
            <person name="Spatafora J.W."/>
            <person name="Choi I.-G."/>
        </authorList>
    </citation>
    <scope>NUCLEOTIDE SEQUENCE [LARGE SCALE GENOMIC DNA]</scope>
    <source>
        <strain evidence="2 3">KUC8140</strain>
    </source>
</reference>
<dbReference type="AlphaFoldDB" id="A0A0H2RTA2"/>
<gene>
    <name evidence="2" type="ORF">SCHPADRAFT_406240</name>
</gene>
<organism evidence="2 3">
    <name type="scientific">Schizopora paradoxa</name>
    <dbReference type="NCBI Taxonomy" id="27342"/>
    <lineage>
        <taxon>Eukaryota</taxon>
        <taxon>Fungi</taxon>
        <taxon>Dikarya</taxon>
        <taxon>Basidiomycota</taxon>
        <taxon>Agaricomycotina</taxon>
        <taxon>Agaricomycetes</taxon>
        <taxon>Hymenochaetales</taxon>
        <taxon>Schizoporaceae</taxon>
        <taxon>Schizopora</taxon>
    </lineage>
</organism>
<sequence length="274" mass="30329">MKDTRGVLDEARTLATKWSTVIADSISVFQYSMTAENVSDRSRGLRSSVETLLRSNADAEELEKRLSKIHREIRAFRDRLPVGTSEGTPAISNSDILSMIEKSEALMSRLIQPSPPPSRDMAKLLDDCYTPGVMEYLMTLLPSGSAVRVHGLLKGDPNQISGVTNEIQARDALGPQSASAFRCFMAAGYFLSKDISVVADALEATSKCPWPPPFQKTASAIFNILQQSLDVFVEDLEKGKVEQESTPPFAKQVLGKPLRYLRGWVLWVFRRSST</sequence>
<proteinExistence type="predicted"/>
<evidence type="ECO:0000313" key="3">
    <source>
        <dbReference type="Proteomes" id="UP000053477"/>
    </source>
</evidence>
<name>A0A0H2RTA2_9AGAM</name>
<dbReference type="InParanoid" id="A0A0H2RTA2"/>
<evidence type="ECO:0000256" key="1">
    <source>
        <dbReference type="SAM" id="Coils"/>
    </source>
</evidence>
<dbReference type="Proteomes" id="UP000053477">
    <property type="component" value="Unassembled WGS sequence"/>
</dbReference>
<accession>A0A0H2RTA2</accession>
<feature type="coiled-coil region" evidence="1">
    <location>
        <begin position="52"/>
        <end position="79"/>
    </location>
</feature>
<keyword evidence="3" id="KW-1185">Reference proteome</keyword>
<protein>
    <submittedName>
        <fullName evidence="2">Uncharacterized protein</fullName>
    </submittedName>
</protein>
<evidence type="ECO:0000313" key="2">
    <source>
        <dbReference type="EMBL" id="KLO12673.1"/>
    </source>
</evidence>